<organism evidence="1">
    <name type="scientific">bioreactor metagenome</name>
    <dbReference type="NCBI Taxonomy" id="1076179"/>
    <lineage>
        <taxon>unclassified sequences</taxon>
        <taxon>metagenomes</taxon>
        <taxon>ecological metagenomes</taxon>
    </lineage>
</organism>
<sequence>MRSGCEEAQSRKTAGRIQHDKFGVHIPTVSPPIIERVWRCGSPIRRKGQAVQHPAVIPKVTKVRGHVTDRLTGRWQSLAIIDRPLINYVALALPAQPGDVGDINRVATAFVVHVRN</sequence>
<proteinExistence type="predicted"/>
<accession>A0A645J1Q2</accession>
<comment type="caution">
    <text evidence="1">The sequence shown here is derived from an EMBL/GenBank/DDBJ whole genome shotgun (WGS) entry which is preliminary data.</text>
</comment>
<protein>
    <submittedName>
        <fullName evidence="1">Uncharacterized protein</fullName>
    </submittedName>
</protein>
<name>A0A645J1Q2_9ZZZZ</name>
<dbReference type="EMBL" id="VSSQ01129330">
    <property type="protein sequence ID" value="MPN57608.1"/>
    <property type="molecule type" value="Genomic_DNA"/>
</dbReference>
<evidence type="ECO:0000313" key="1">
    <source>
        <dbReference type="EMBL" id="MPN57608.1"/>
    </source>
</evidence>
<dbReference type="AlphaFoldDB" id="A0A645J1Q2"/>
<gene>
    <name evidence="1" type="ORF">SDC9_205302</name>
</gene>
<reference evidence="1" key="1">
    <citation type="submission" date="2019-08" db="EMBL/GenBank/DDBJ databases">
        <authorList>
            <person name="Kucharzyk K."/>
            <person name="Murdoch R.W."/>
            <person name="Higgins S."/>
            <person name="Loffler F."/>
        </authorList>
    </citation>
    <scope>NUCLEOTIDE SEQUENCE</scope>
</reference>